<gene>
    <name evidence="5" type="primary">UBQLN1</name>
</gene>
<proteinExistence type="predicted"/>
<dbReference type="AlphaFoldDB" id="A0A668AX60"/>
<dbReference type="Gene3D" id="1.10.260.100">
    <property type="match status" value="1"/>
</dbReference>
<dbReference type="InterPro" id="IPR006636">
    <property type="entry name" value="STI1_HS-bd"/>
</dbReference>
<dbReference type="SMART" id="SM00727">
    <property type="entry name" value="STI1"/>
    <property type="match status" value="4"/>
</dbReference>
<name>A0A668AX60_9TELE</name>
<dbReference type="PANTHER" id="PTHR10677">
    <property type="entry name" value="UBIQUILIN"/>
    <property type="match status" value="1"/>
</dbReference>
<reference evidence="5" key="3">
    <citation type="submission" date="2025-09" db="UniProtKB">
        <authorList>
            <consortium name="Ensembl"/>
        </authorList>
    </citation>
    <scope>IDENTIFICATION</scope>
</reference>
<feature type="compositionally biased region" description="Polar residues" evidence="3">
    <location>
        <begin position="328"/>
        <end position="353"/>
    </location>
</feature>
<dbReference type="InterPro" id="IPR009060">
    <property type="entry name" value="UBA-like_sf"/>
</dbReference>
<dbReference type="SUPFAM" id="SSF46934">
    <property type="entry name" value="UBA-like"/>
    <property type="match status" value="1"/>
</dbReference>
<dbReference type="Pfam" id="PF23195">
    <property type="entry name" value="UBQLN1"/>
    <property type="match status" value="1"/>
</dbReference>
<dbReference type="Ensembl" id="ENSMMDT00005056162.1">
    <property type="protein sequence ID" value="ENSMMDP00005055109.1"/>
    <property type="gene ID" value="ENSMMDG00005024682.1"/>
</dbReference>
<evidence type="ECO:0000313" key="6">
    <source>
        <dbReference type="Proteomes" id="UP000472263"/>
    </source>
</evidence>
<dbReference type="GO" id="GO:0031593">
    <property type="term" value="F:polyubiquitin modification-dependent protein binding"/>
    <property type="evidence" value="ECO:0007669"/>
    <property type="project" value="TreeGrafter"/>
</dbReference>
<dbReference type="Gene3D" id="1.10.8.10">
    <property type="entry name" value="DNA helicase RuvA subunit, C-terminal domain"/>
    <property type="match status" value="1"/>
</dbReference>
<dbReference type="InParanoid" id="A0A668AX60"/>
<dbReference type="SMART" id="SM00165">
    <property type="entry name" value="UBA"/>
    <property type="match status" value="1"/>
</dbReference>
<keyword evidence="6" id="KW-1185">Reference proteome</keyword>
<sequence>MCCAIALVEIKRDSAAIRTPCVCAPCFSSPHYTPPPKVTSKHNAESRVLGRPQQKRHGRRDAHATGLHIHGFFPVILEHQIWIYGLTLLSYNNSDIPLKYLSSVSSPPSDFSSAVLHLTCHRHSPTVEGLDSLGLNTSSPGFFSALQRQMEKQLLADPEMMCHVLGSPLVQSTLSSSSPQLTRQLILSNPQTQQLLQTNPEVGDMLNNPNVIAQILELARNPEMIQEMMRNQDRALGNLQPAQGNSETITGGCDGLQKTEIQEHGLNLSQVQIISAVFFFGHPSSCVFSYSFCSPLYSPSQIQIGANRVAASSRGNSPPTRKDREQTHSSSHWTDPLSKLTSPPITDPSSQKTITGGMQSLLEEITANPGLMESLLSGPYVSSLLKSLSQTPDLAAQMLLSHPLFSGNPQLQQQMREELPVFLQQMQNPELLSAMLNPKAMEAVLQIQQGLQTLASEAPALIPVVGLGGTGTSVNAAPEVPSDTVLNNQSGSGPQVATVTEQQQQFVQQMLQALASTNHGVHREEVKFQEELDQLSSMGFRDRQANIQALINTRGDVTAAIEHLLSH</sequence>
<evidence type="ECO:0000256" key="3">
    <source>
        <dbReference type="SAM" id="MobiDB-lite"/>
    </source>
</evidence>
<dbReference type="Pfam" id="PF00627">
    <property type="entry name" value="UBA"/>
    <property type="match status" value="1"/>
</dbReference>
<dbReference type="PROSITE" id="PS50030">
    <property type="entry name" value="UBA"/>
    <property type="match status" value="1"/>
</dbReference>
<feature type="domain" description="UBA" evidence="4">
    <location>
        <begin position="527"/>
        <end position="567"/>
    </location>
</feature>
<feature type="region of interest" description="Disordered" evidence="3">
    <location>
        <begin position="37"/>
        <end position="61"/>
    </location>
</feature>
<keyword evidence="2" id="KW-0963">Cytoplasm</keyword>
<dbReference type="FunFam" id="1.10.260.100:FF:000001">
    <property type="entry name" value="Ubiquilin 1"/>
    <property type="match status" value="1"/>
</dbReference>
<reference evidence="5" key="1">
    <citation type="submission" date="2019-06" db="EMBL/GenBank/DDBJ databases">
        <authorList>
            <consortium name="Wellcome Sanger Institute Data Sharing"/>
        </authorList>
    </citation>
    <scope>NUCLEOTIDE SEQUENCE [LARGE SCALE GENOMIC DNA]</scope>
</reference>
<evidence type="ECO:0000256" key="1">
    <source>
        <dbReference type="ARBA" id="ARBA00004496"/>
    </source>
</evidence>
<dbReference type="GO" id="GO:0006511">
    <property type="term" value="P:ubiquitin-dependent protein catabolic process"/>
    <property type="evidence" value="ECO:0007669"/>
    <property type="project" value="TreeGrafter"/>
</dbReference>
<comment type="subcellular location">
    <subcellularLocation>
        <location evidence="1">Cytoplasm</location>
    </subcellularLocation>
</comment>
<dbReference type="InterPro" id="IPR015940">
    <property type="entry name" value="UBA"/>
</dbReference>
<dbReference type="InterPro" id="IPR015496">
    <property type="entry name" value="Ubiquilin"/>
</dbReference>
<dbReference type="CDD" id="cd14399">
    <property type="entry name" value="UBA_PLICs"/>
    <property type="match status" value="1"/>
</dbReference>
<evidence type="ECO:0000259" key="4">
    <source>
        <dbReference type="PROSITE" id="PS50030"/>
    </source>
</evidence>
<dbReference type="PANTHER" id="PTHR10677:SF16">
    <property type="entry name" value="UBIQUILIN-1"/>
    <property type="match status" value="1"/>
</dbReference>
<protein>
    <submittedName>
        <fullName evidence="5">Ubiquilin 1</fullName>
    </submittedName>
</protein>
<dbReference type="GO" id="GO:0005829">
    <property type="term" value="C:cytosol"/>
    <property type="evidence" value="ECO:0007669"/>
    <property type="project" value="TreeGrafter"/>
</dbReference>
<evidence type="ECO:0000256" key="2">
    <source>
        <dbReference type="ARBA" id="ARBA00022490"/>
    </source>
</evidence>
<organism evidence="5 6">
    <name type="scientific">Myripristis murdjan</name>
    <name type="common">pinecone soldierfish</name>
    <dbReference type="NCBI Taxonomy" id="586833"/>
    <lineage>
        <taxon>Eukaryota</taxon>
        <taxon>Metazoa</taxon>
        <taxon>Chordata</taxon>
        <taxon>Craniata</taxon>
        <taxon>Vertebrata</taxon>
        <taxon>Euteleostomi</taxon>
        <taxon>Actinopterygii</taxon>
        <taxon>Neopterygii</taxon>
        <taxon>Teleostei</taxon>
        <taxon>Neoteleostei</taxon>
        <taxon>Acanthomorphata</taxon>
        <taxon>Holocentriformes</taxon>
        <taxon>Holocentridae</taxon>
        <taxon>Myripristis</taxon>
    </lineage>
</organism>
<feature type="region of interest" description="Disordered" evidence="3">
    <location>
        <begin position="308"/>
        <end position="353"/>
    </location>
</feature>
<evidence type="ECO:0000313" key="5">
    <source>
        <dbReference type="Ensembl" id="ENSMMDP00005055109.1"/>
    </source>
</evidence>
<accession>A0A668AX60</accession>
<reference evidence="5" key="2">
    <citation type="submission" date="2025-08" db="UniProtKB">
        <authorList>
            <consortium name="Ensembl"/>
        </authorList>
    </citation>
    <scope>IDENTIFICATION</scope>
</reference>
<dbReference type="Proteomes" id="UP000472263">
    <property type="component" value="Chromosome 9"/>
</dbReference>
<dbReference type="GeneTree" id="ENSGT00940000156437"/>